<feature type="domain" description="HTH cro/C1-type" evidence="3">
    <location>
        <begin position="9"/>
        <end position="64"/>
    </location>
</feature>
<evidence type="ECO:0000313" key="4">
    <source>
        <dbReference type="EMBL" id="SDY99183.1"/>
    </source>
</evidence>
<dbReference type="InterPro" id="IPR001387">
    <property type="entry name" value="Cro/C1-type_HTH"/>
</dbReference>
<feature type="transmembrane region" description="Helical" evidence="2">
    <location>
        <begin position="496"/>
        <end position="522"/>
    </location>
</feature>
<dbReference type="EMBL" id="FNON01000008">
    <property type="protein sequence ID" value="SDY99183.1"/>
    <property type="molecule type" value="Genomic_DNA"/>
</dbReference>
<dbReference type="PROSITE" id="PS50943">
    <property type="entry name" value="HTH_CROC1"/>
    <property type="match status" value="1"/>
</dbReference>
<dbReference type="Gene3D" id="1.10.260.40">
    <property type="entry name" value="lambda repressor-like DNA-binding domains"/>
    <property type="match status" value="1"/>
</dbReference>
<keyword evidence="2" id="KW-0812">Transmembrane</keyword>
<dbReference type="InterPro" id="IPR007111">
    <property type="entry name" value="NACHT_NTPase"/>
</dbReference>
<feature type="transmembrane region" description="Helical" evidence="2">
    <location>
        <begin position="581"/>
        <end position="608"/>
    </location>
</feature>
<gene>
    <name evidence="4" type="ORF">SAMN05421504_108163</name>
</gene>
<dbReference type="CDD" id="cd00093">
    <property type="entry name" value="HTH_XRE"/>
    <property type="match status" value="1"/>
</dbReference>
<accession>A0A1H3PE13</accession>
<feature type="transmembrane region" description="Helical" evidence="2">
    <location>
        <begin position="454"/>
        <end position="476"/>
    </location>
</feature>
<evidence type="ECO:0000256" key="1">
    <source>
        <dbReference type="SAM" id="MobiDB-lite"/>
    </source>
</evidence>
<keyword evidence="5" id="KW-1185">Reference proteome</keyword>
<keyword evidence="2" id="KW-1133">Transmembrane helix</keyword>
<dbReference type="OrthoDB" id="419058at2"/>
<feature type="compositionally biased region" description="Acidic residues" evidence="1">
    <location>
        <begin position="71"/>
        <end position="80"/>
    </location>
</feature>
<dbReference type="Gene3D" id="3.40.50.300">
    <property type="entry name" value="P-loop containing nucleotide triphosphate hydrolases"/>
    <property type="match status" value="1"/>
</dbReference>
<dbReference type="STRING" id="589385.SAMN05421504_108163"/>
<feature type="transmembrane region" description="Helical" evidence="2">
    <location>
        <begin position="680"/>
        <end position="707"/>
    </location>
</feature>
<dbReference type="Pfam" id="PF05729">
    <property type="entry name" value="NACHT"/>
    <property type="match status" value="1"/>
</dbReference>
<evidence type="ECO:0000259" key="3">
    <source>
        <dbReference type="PROSITE" id="PS50943"/>
    </source>
</evidence>
<keyword evidence="2" id="KW-0472">Membrane</keyword>
<dbReference type="AlphaFoldDB" id="A0A1H3PE13"/>
<dbReference type="SMART" id="SM00530">
    <property type="entry name" value="HTH_XRE"/>
    <property type="match status" value="1"/>
</dbReference>
<sequence>MASEFGTLLRRLRRQAGMTQEQLSERSTVGVRTIRRLETGDPTDPRLGTVKLLAEALDISPAERRKLLSEAGEEEPEEPAPEPRPRDALTDAADELARVVGGRWQREEEQRRIHDPFPLPVRWQPVSALLTDHDDNIGRAPAGAAAVPLNLTGSLDDIDGTYRRIPSRRLVVLGRAGSGKTVLTLRFVLDYLRTRVAGEPVPVIFSLGSWDPTAGTLRDWLTAQLLRDYPGLTKSAPGHPSLAAALVEAGHILPVLDGFDELAAGLHGPALEALNATTLPLLLTSRPGEYTGAIAATDVLTGAAGIELIDLTPDDLANYLPRTTRRNAEGGTVWDPVLAELRDGRAADLAAVLTTPLMVVLARTVYSDTPGQDPAVLLDTTRFPDRESLEDHLLGSFVPTVYRQQPGAAQPRQGWEADRAQRWLGYLARHLDKLETRDLAWWQLGTALSRSSRILIVVLVASITTAVFDWLFFLPFDVINFGAGLGLRAGLIDGLLVGPVVGLGFGLVYGLMVVVGGTVFEPSRMRVRLFGRGDRGGGLARRFVVRMGAGILGGFVVGLGYGPVTMLARLLMFGFPEELGWVVEAAGINMITTGLIFGLAAGPVFGLATVLEAPLDLNAVTSPAGLVAANRTTVLRQVLLLVPLLIVAIMVMGWVVVGLLQGVLGELVWTLSGGLLTGAVGGLGAGFAYAFAFTAWGQWVILARVWLPLTGKLPWAMLAFLEDAYQRGVLRQAGAVYQFRHARLQDHLSRTHPA</sequence>
<dbReference type="InterPro" id="IPR010982">
    <property type="entry name" value="Lambda_DNA-bd_dom_sf"/>
</dbReference>
<dbReference type="SUPFAM" id="SSF47413">
    <property type="entry name" value="lambda repressor-like DNA-binding domains"/>
    <property type="match status" value="1"/>
</dbReference>
<dbReference type="Pfam" id="PF01381">
    <property type="entry name" value="HTH_3"/>
    <property type="match status" value="1"/>
</dbReference>
<dbReference type="RefSeq" id="WP_091295501.1">
    <property type="nucleotide sequence ID" value="NZ_FNON01000008.1"/>
</dbReference>
<proteinExistence type="predicted"/>
<dbReference type="InterPro" id="IPR027417">
    <property type="entry name" value="P-loop_NTPase"/>
</dbReference>
<dbReference type="Proteomes" id="UP000199515">
    <property type="component" value="Unassembled WGS sequence"/>
</dbReference>
<protein>
    <submittedName>
        <fullName evidence="4">NACHT domain-containing protein</fullName>
    </submittedName>
</protein>
<feature type="region of interest" description="Disordered" evidence="1">
    <location>
        <begin position="68"/>
        <end position="88"/>
    </location>
</feature>
<feature type="transmembrane region" description="Helical" evidence="2">
    <location>
        <begin position="638"/>
        <end position="660"/>
    </location>
</feature>
<evidence type="ECO:0000256" key="2">
    <source>
        <dbReference type="SAM" id="Phobius"/>
    </source>
</evidence>
<evidence type="ECO:0000313" key="5">
    <source>
        <dbReference type="Proteomes" id="UP000199515"/>
    </source>
</evidence>
<organism evidence="4 5">
    <name type="scientific">Amycolatopsis xylanica</name>
    <dbReference type="NCBI Taxonomy" id="589385"/>
    <lineage>
        <taxon>Bacteria</taxon>
        <taxon>Bacillati</taxon>
        <taxon>Actinomycetota</taxon>
        <taxon>Actinomycetes</taxon>
        <taxon>Pseudonocardiales</taxon>
        <taxon>Pseudonocardiaceae</taxon>
        <taxon>Amycolatopsis</taxon>
    </lineage>
</organism>
<reference evidence="4 5" key="1">
    <citation type="submission" date="2016-10" db="EMBL/GenBank/DDBJ databases">
        <authorList>
            <person name="de Groot N.N."/>
        </authorList>
    </citation>
    <scope>NUCLEOTIDE SEQUENCE [LARGE SCALE GENOMIC DNA]</scope>
    <source>
        <strain evidence="4 5">CPCC 202699</strain>
    </source>
</reference>
<name>A0A1H3PE13_9PSEU</name>
<dbReference type="GO" id="GO:0003677">
    <property type="term" value="F:DNA binding"/>
    <property type="evidence" value="ECO:0007669"/>
    <property type="project" value="InterPro"/>
</dbReference>